<dbReference type="SUPFAM" id="SSF56801">
    <property type="entry name" value="Acetyl-CoA synthetase-like"/>
    <property type="match status" value="1"/>
</dbReference>
<dbReference type="AlphaFoldDB" id="A0ABD6BD47"/>
<proteinExistence type="inferred from homology"/>
<evidence type="ECO:0000256" key="2">
    <source>
        <dbReference type="ARBA" id="ARBA00022598"/>
    </source>
</evidence>
<evidence type="ECO:0000313" key="5">
    <source>
        <dbReference type="EMBL" id="MFD1562599.1"/>
    </source>
</evidence>
<name>A0ABD6BD47_9EURY</name>
<feature type="domain" description="AMP-dependent synthetase/ligase" evidence="3">
    <location>
        <begin position="18"/>
        <end position="383"/>
    </location>
</feature>
<keyword evidence="6" id="KW-1185">Reference proteome</keyword>
<dbReference type="Pfam" id="PF00501">
    <property type="entry name" value="AMP-binding"/>
    <property type="match status" value="1"/>
</dbReference>
<evidence type="ECO:0000313" key="6">
    <source>
        <dbReference type="Proteomes" id="UP001597076"/>
    </source>
</evidence>
<comment type="similarity">
    <text evidence="1">Belongs to the ATP-dependent AMP-binding enzyme family.</text>
</comment>
<protein>
    <submittedName>
        <fullName evidence="5">AMP-binding protein</fullName>
    </submittedName>
</protein>
<dbReference type="Gene3D" id="3.40.50.12780">
    <property type="entry name" value="N-terminal domain of ligase-like"/>
    <property type="match status" value="1"/>
</dbReference>
<dbReference type="EMBL" id="JBHUDI010000002">
    <property type="protein sequence ID" value="MFD1562599.1"/>
    <property type="molecule type" value="Genomic_DNA"/>
</dbReference>
<evidence type="ECO:0000259" key="4">
    <source>
        <dbReference type="Pfam" id="PF13193"/>
    </source>
</evidence>
<dbReference type="PANTHER" id="PTHR43201:SF5">
    <property type="entry name" value="MEDIUM-CHAIN ACYL-COA LIGASE ACSF2, MITOCHONDRIAL"/>
    <property type="match status" value="1"/>
</dbReference>
<evidence type="ECO:0000259" key="3">
    <source>
        <dbReference type="Pfam" id="PF00501"/>
    </source>
</evidence>
<dbReference type="GO" id="GO:0016874">
    <property type="term" value="F:ligase activity"/>
    <property type="evidence" value="ECO:0007669"/>
    <property type="project" value="UniProtKB-KW"/>
</dbReference>
<dbReference type="Pfam" id="PF13193">
    <property type="entry name" value="AMP-binding_C"/>
    <property type="match status" value="1"/>
</dbReference>
<dbReference type="RefSeq" id="WP_390284380.1">
    <property type="nucleotide sequence ID" value="NZ_JBHUDI010000002.1"/>
</dbReference>
<sequence>MDATAPPETLRTVKSAVEMKAARNEDEILLHCQNRAVSYAELDRNANAIANNLRAQGIEKGDVVCLFMYNCPEYISLFFALAKIGAVAAPIDTRFRDETLAYALSQSDATTIFIDAKTRPEYESVTASVPNITREYLVDETATDHPYRAFSTLLEGDSTSTPSTTVEPSDPVAVIYVQRNATERPKGVVLPHYSYINTGWEACENLFDFTEDDRIFTTLPLYSIFTFQIGIIGTLLADAVFILAGQFDPSQFWDQIESYDATVFLYLSRMLSVLHNQDERPTNSETPAEMAIGHSFGFTTDEAMFRTLEERFDITILEGYGVTPATIATYNRPDDRRLGSVGKEASYVELEIVDGDDWPVPPGETGEIVVRPTEPHTMMQGYYGQPEATTEAFRNQWLHTGGIGYKDEDGYLHFVANRDNSIYRGRIDGRISSLEIESVIDAQPGVRQSSVVGVTNEGGSEEIKAFVVPEEDADITPIDICRRCERQLPYLKVPRYIEIRDEFPRSPSGKIRKQDLKAEGTVDAWDRKSGYELSR</sequence>
<dbReference type="PANTHER" id="PTHR43201">
    <property type="entry name" value="ACYL-COA SYNTHETASE"/>
    <property type="match status" value="1"/>
</dbReference>
<gene>
    <name evidence="5" type="ORF">ACFR99_03390</name>
</gene>
<feature type="domain" description="AMP-binding enzyme C-terminal" evidence="4">
    <location>
        <begin position="435"/>
        <end position="510"/>
    </location>
</feature>
<reference evidence="5 6" key="1">
    <citation type="journal article" date="2019" name="Int. J. Syst. Evol. Microbiol.">
        <title>The Global Catalogue of Microorganisms (GCM) 10K type strain sequencing project: providing services to taxonomists for standard genome sequencing and annotation.</title>
        <authorList>
            <consortium name="The Broad Institute Genomics Platform"/>
            <consortium name="The Broad Institute Genome Sequencing Center for Infectious Disease"/>
            <person name="Wu L."/>
            <person name="Ma J."/>
        </authorList>
    </citation>
    <scope>NUCLEOTIDE SEQUENCE [LARGE SCALE GENOMIC DNA]</scope>
    <source>
        <strain evidence="5 6">CGMCC 1.12230</strain>
    </source>
</reference>
<accession>A0ABD6BD47</accession>
<dbReference type="InterPro" id="IPR045851">
    <property type="entry name" value="AMP-bd_C_sf"/>
</dbReference>
<dbReference type="Proteomes" id="UP001597076">
    <property type="component" value="Unassembled WGS sequence"/>
</dbReference>
<comment type="caution">
    <text evidence="5">The sequence shown here is derived from an EMBL/GenBank/DDBJ whole genome shotgun (WGS) entry which is preliminary data.</text>
</comment>
<organism evidence="5 6">
    <name type="scientific">Haloarchaeobius amylolyticus</name>
    <dbReference type="NCBI Taxonomy" id="1198296"/>
    <lineage>
        <taxon>Archaea</taxon>
        <taxon>Methanobacteriati</taxon>
        <taxon>Methanobacteriota</taxon>
        <taxon>Stenosarchaea group</taxon>
        <taxon>Halobacteria</taxon>
        <taxon>Halobacteriales</taxon>
        <taxon>Halorubellaceae</taxon>
        <taxon>Haloarchaeobius</taxon>
    </lineage>
</organism>
<dbReference type="InterPro" id="IPR042099">
    <property type="entry name" value="ANL_N_sf"/>
</dbReference>
<dbReference type="InterPro" id="IPR025110">
    <property type="entry name" value="AMP-bd_C"/>
</dbReference>
<evidence type="ECO:0000256" key="1">
    <source>
        <dbReference type="ARBA" id="ARBA00006432"/>
    </source>
</evidence>
<keyword evidence="2" id="KW-0436">Ligase</keyword>
<dbReference type="InterPro" id="IPR000873">
    <property type="entry name" value="AMP-dep_synth/lig_dom"/>
</dbReference>
<dbReference type="Gene3D" id="3.30.300.30">
    <property type="match status" value="1"/>
</dbReference>